<protein>
    <submittedName>
        <fullName evidence="2">Uncharacterized protein</fullName>
    </submittedName>
</protein>
<dbReference type="Proteomes" id="UP000289152">
    <property type="component" value="Unassembled WGS sequence"/>
</dbReference>
<feature type="region of interest" description="Disordered" evidence="1">
    <location>
        <begin position="274"/>
        <end position="302"/>
    </location>
</feature>
<dbReference type="InParanoid" id="A0A4Q1BEI3"/>
<dbReference type="STRING" id="5217.A0A4Q1BEI3"/>
<evidence type="ECO:0000256" key="1">
    <source>
        <dbReference type="SAM" id="MobiDB-lite"/>
    </source>
</evidence>
<feature type="region of interest" description="Disordered" evidence="1">
    <location>
        <begin position="163"/>
        <end position="258"/>
    </location>
</feature>
<reference evidence="2 3" key="1">
    <citation type="submission" date="2016-06" db="EMBL/GenBank/DDBJ databases">
        <title>Evolution of pathogenesis and genome organization in the Tremellales.</title>
        <authorList>
            <person name="Cuomo C."/>
            <person name="Litvintseva A."/>
            <person name="Heitman J."/>
            <person name="Chen Y."/>
            <person name="Sun S."/>
            <person name="Springer D."/>
            <person name="Dromer F."/>
            <person name="Young S."/>
            <person name="Zeng Q."/>
            <person name="Chapman S."/>
            <person name="Gujja S."/>
            <person name="Saif S."/>
            <person name="Birren B."/>
        </authorList>
    </citation>
    <scope>NUCLEOTIDE SEQUENCE [LARGE SCALE GENOMIC DNA]</scope>
    <source>
        <strain evidence="2 3">ATCC 28783</strain>
    </source>
</reference>
<dbReference type="VEuPathDB" id="FungiDB:TREMEDRAFT_58113"/>
<gene>
    <name evidence="2" type="ORF">M231_06183</name>
</gene>
<name>A0A4Q1BEI3_TREME</name>
<dbReference type="VEuPathDB" id="FungiDB:TREMEDRAFT_58112"/>
<proteinExistence type="predicted"/>
<keyword evidence="3" id="KW-1185">Reference proteome</keyword>
<sequence>MIAPKEAKQVPDGEKWLESMGKEMANIDSKGTWREMVLPPDRKATGWTEDLEARQAVEGAYLNGKVEVVKAIGKDMIDQARRRIITPKFSRSEPDWDLHYRPEGRIEEKGAAVLLDVDNLALATKSVRDAQEVFEVLGKSWIITDLGEISMILERERLTEDTTVNSNWSLPSPPPQPLEYFRFAQQDPPSPSPVRPLQSDPCLISVSPFSSPPGSTQPSGPSDGGALSDDLPRGPHTPPPPNQYLPGAEDSFEQDMEAEVPSHWRTFFGIPPHTHTLSSSAPPSPFPPSSPPIPPSLSSLSSMSTLSLPVSLTATDPPSLSPSTLSTLSTLSLPTYSIVILLPRESRRTDYPGDISIREKIWQREGKCLLPGTTPKLHIQALGLSTHSHSPQTPVDDHETSSDGEAMPTSELKRMFPSTKGRDQGCLGNKLSQAKTLVLDGRVPAYQPPTPPPSMLGVMLLSFASAKPRLAVSIKSGERVTEVGIADHGNQQQGETG</sequence>
<comment type="caution">
    <text evidence="2">The sequence shown here is derived from an EMBL/GenBank/DDBJ whole genome shotgun (WGS) entry which is preliminary data.</text>
</comment>
<feature type="compositionally biased region" description="Low complexity" evidence="1">
    <location>
        <begin position="207"/>
        <end position="225"/>
    </location>
</feature>
<evidence type="ECO:0000313" key="3">
    <source>
        <dbReference type="Proteomes" id="UP000289152"/>
    </source>
</evidence>
<accession>A0A4Q1BEI3</accession>
<feature type="compositionally biased region" description="Pro residues" evidence="1">
    <location>
        <begin position="282"/>
        <end position="295"/>
    </location>
</feature>
<evidence type="ECO:0000313" key="2">
    <source>
        <dbReference type="EMBL" id="RXK36524.1"/>
    </source>
</evidence>
<dbReference type="AlphaFoldDB" id="A0A4Q1BEI3"/>
<organism evidence="2 3">
    <name type="scientific">Tremella mesenterica</name>
    <name type="common">Jelly fungus</name>
    <dbReference type="NCBI Taxonomy" id="5217"/>
    <lineage>
        <taxon>Eukaryota</taxon>
        <taxon>Fungi</taxon>
        <taxon>Dikarya</taxon>
        <taxon>Basidiomycota</taxon>
        <taxon>Agaricomycotina</taxon>
        <taxon>Tremellomycetes</taxon>
        <taxon>Tremellales</taxon>
        <taxon>Tremellaceae</taxon>
        <taxon>Tremella</taxon>
    </lineage>
</organism>
<dbReference type="EMBL" id="SDIL01000094">
    <property type="protein sequence ID" value="RXK36524.1"/>
    <property type="molecule type" value="Genomic_DNA"/>
</dbReference>
<feature type="region of interest" description="Disordered" evidence="1">
    <location>
        <begin position="386"/>
        <end position="407"/>
    </location>
</feature>